<feature type="compositionally biased region" description="Acidic residues" evidence="1">
    <location>
        <begin position="623"/>
        <end position="633"/>
    </location>
</feature>
<feature type="region of interest" description="Disordered" evidence="1">
    <location>
        <begin position="1"/>
        <end position="102"/>
    </location>
</feature>
<feature type="compositionally biased region" description="Acidic residues" evidence="1">
    <location>
        <begin position="579"/>
        <end position="589"/>
    </location>
</feature>
<accession>A0ABY1QGS2</accession>
<feature type="region of interest" description="Disordered" evidence="1">
    <location>
        <begin position="579"/>
        <end position="648"/>
    </location>
</feature>
<reference evidence="2 3" key="1">
    <citation type="submission" date="2017-05" db="EMBL/GenBank/DDBJ databases">
        <authorList>
            <person name="Varghese N."/>
            <person name="Submissions S."/>
        </authorList>
    </citation>
    <scope>NUCLEOTIDE SEQUENCE [LARGE SCALE GENOMIC DNA]</scope>
    <source>
        <strain evidence="2 3">DSM 26001</strain>
    </source>
</reference>
<evidence type="ECO:0000313" key="2">
    <source>
        <dbReference type="EMBL" id="SMP67923.1"/>
    </source>
</evidence>
<keyword evidence="3" id="KW-1185">Reference proteome</keyword>
<gene>
    <name evidence="2" type="ORF">SAMN06295970_11365</name>
</gene>
<name>A0ABY1QGS2_9BURK</name>
<proteinExistence type="predicted"/>
<protein>
    <submittedName>
        <fullName evidence="2">Uncharacterized protein</fullName>
    </submittedName>
</protein>
<comment type="caution">
    <text evidence="2">The sequence shown here is derived from an EMBL/GenBank/DDBJ whole genome shotgun (WGS) entry which is preliminary data.</text>
</comment>
<organism evidence="2 3">
    <name type="scientific">Noviherbaspirillum suwonense</name>
    <dbReference type="NCBI Taxonomy" id="1224511"/>
    <lineage>
        <taxon>Bacteria</taxon>
        <taxon>Pseudomonadati</taxon>
        <taxon>Pseudomonadota</taxon>
        <taxon>Betaproteobacteria</taxon>
        <taxon>Burkholderiales</taxon>
        <taxon>Oxalobacteraceae</taxon>
        <taxon>Noviherbaspirillum</taxon>
    </lineage>
</organism>
<dbReference type="Proteomes" id="UP001158049">
    <property type="component" value="Unassembled WGS sequence"/>
</dbReference>
<feature type="compositionally biased region" description="Low complexity" evidence="1">
    <location>
        <begin position="24"/>
        <end position="38"/>
    </location>
</feature>
<evidence type="ECO:0000256" key="1">
    <source>
        <dbReference type="SAM" id="MobiDB-lite"/>
    </source>
</evidence>
<dbReference type="EMBL" id="FXUL01000013">
    <property type="protein sequence ID" value="SMP67923.1"/>
    <property type="molecule type" value="Genomic_DNA"/>
</dbReference>
<evidence type="ECO:0000313" key="3">
    <source>
        <dbReference type="Proteomes" id="UP001158049"/>
    </source>
</evidence>
<sequence>MPTPWNRLFCDMLPAAQKPQQKKGTTGMDSSTSSTGASARRRTRPDTDASDSAPLRHTDDGPDAPASSDAAEATVSIGSFQRSQTRRHGRPENIGALSENPRVERQMQQLCNELESNTRKIVSLSNLANRPEGKGNGARIAALRLRQRQLTIQLKDCMRMLDPNLSGTVMERAKSPATADLEQTAFRVWEDYQRTQKASWSKYLWTILSGGIAYGIPFGTGTMLARGLERPYLVLLAGPLHTLAEPLWSMVRATTWTNPASEAYTGRQRARARANGDAWRYLANVPPKTKMLWIDPVSGKRVLLTAAQALATNQELWLWLHKMVSDDLPFFIFSMLYSAKNVLGDIYGPALFDRTTPEGMRNDLLAQFSDGFICGATSMLLGQLIRRLIATSTGGVQVVTKRVHDWHLQATYLKSYAEDIKDMLATGSVPEDDARLLRAKLREVETELVKASAKSTLAGSIGYEYSVMFQAKRLASNTDPDTPGKRLDTFCNMLGKTTTLLPSLGATYLCQPFGKSPDRMTRMIAHLVVPFSLVTWPGFAMRTELQDWYRSLFGACKGVASAMRAGCCCNGDDADDDAGFASDDSDGEEAPGMPADSDAGSGRAVDIEPDGGASAPNGTNSDGDSDDDGDGDGDGVLWLAADAPRAES</sequence>